<dbReference type="InterPro" id="IPR036291">
    <property type="entry name" value="NAD(P)-bd_dom_sf"/>
</dbReference>
<protein>
    <recommendedName>
        <fullName evidence="4">3-oxoacyl-ACP reductase</fullName>
    </recommendedName>
</protein>
<dbReference type="PRINTS" id="PR00081">
    <property type="entry name" value="GDHRDH"/>
</dbReference>
<dbReference type="InterPro" id="IPR002347">
    <property type="entry name" value="SDR_fam"/>
</dbReference>
<evidence type="ECO:0008006" key="4">
    <source>
        <dbReference type="Google" id="ProtNLM"/>
    </source>
</evidence>
<comment type="caution">
    <text evidence="2">The sequence shown here is derived from an EMBL/GenBank/DDBJ whole genome shotgun (WGS) entry which is preliminary data.</text>
</comment>
<evidence type="ECO:0000313" key="3">
    <source>
        <dbReference type="Proteomes" id="UP000035963"/>
    </source>
</evidence>
<dbReference type="Proteomes" id="UP000035963">
    <property type="component" value="Unassembled WGS sequence"/>
</dbReference>
<organism evidence="2 3">
    <name type="scientific">Caballeronia mineralivorans PML1(12)</name>
    <dbReference type="NCBI Taxonomy" id="908627"/>
    <lineage>
        <taxon>Bacteria</taxon>
        <taxon>Pseudomonadati</taxon>
        <taxon>Pseudomonadota</taxon>
        <taxon>Betaproteobacteria</taxon>
        <taxon>Burkholderiales</taxon>
        <taxon>Burkholderiaceae</taxon>
        <taxon>Caballeronia</taxon>
    </lineage>
</organism>
<dbReference type="SUPFAM" id="SSF51735">
    <property type="entry name" value="NAD(P)-binding Rossmann-fold domains"/>
    <property type="match status" value="1"/>
</dbReference>
<evidence type="ECO:0000256" key="1">
    <source>
        <dbReference type="ARBA" id="ARBA00006484"/>
    </source>
</evidence>
<dbReference type="EMBL" id="AEJF01000244">
    <property type="protein sequence ID" value="KLU20729.1"/>
    <property type="molecule type" value="Genomic_DNA"/>
</dbReference>
<dbReference type="OrthoDB" id="9810734at2"/>
<dbReference type="PANTHER" id="PTHR42879:SF6">
    <property type="entry name" value="NADPH-DEPENDENT REDUCTASE BACG"/>
    <property type="match status" value="1"/>
</dbReference>
<dbReference type="AlphaFoldDB" id="A0A0J1CJI0"/>
<accession>A0A0J1CJI0</accession>
<dbReference type="Pfam" id="PF13561">
    <property type="entry name" value="adh_short_C2"/>
    <property type="match status" value="1"/>
</dbReference>
<dbReference type="RefSeq" id="WP_047897736.1">
    <property type="nucleotide sequence ID" value="NZ_AEJF01000244.1"/>
</dbReference>
<evidence type="ECO:0000313" key="2">
    <source>
        <dbReference type="EMBL" id="KLU20729.1"/>
    </source>
</evidence>
<proteinExistence type="inferred from homology"/>
<sequence>MNLGIKGRRAVICGGSKGLGLAAARSLAREGVDLTLVARSQETLQAAARQLAAETGVKVATVSADLSTAEGRAEVLEQAGVVDILVANPGIRQVPDNFRTITREAWDGWMEAHFFSSLELIRAVVPGMSERGFGRIVNMSVSFIKFPQVGFGPSHAARLALAGAIAAMARELIPHNVVINSVCPGLFETDALITNLHGHAARGNTSYEAIVADRLSHCPAGRFADPSECGDLIAFLCSAQNGFMTAQNIVNDGGVYQGLF</sequence>
<dbReference type="PATRIC" id="fig|908627.4.peg.8910"/>
<gene>
    <name evidence="2" type="ORF">EOS_39785</name>
</gene>
<dbReference type="Gene3D" id="3.40.50.720">
    <property type="entry name" value="NAD(P)-binding Rossmann-like Domain"/>
    <property type="match status" value="1"/>
</dbReference>
<name>A0A0J1CJI0_9BURK</name>
<comment type="similarity">
    <text evidence="1">Belongs to the short-chain dehydrogenases/reductases (SDR) family.</text>
</comment>
<dbReference type="PANTHER" id="PTHR42879">
    <property type="entry name" value="3-OXOACYL-(ACYL-CARRIER-PROTEIN) REDUCTASE"/>
    <property type="match status" value="1"/>
</dbReference>
<reference evidence="2 3" key="1">
    <citation type="journal article" date="2015" name="Genome Announc.">
        <title>Draft Genome Sequence of Burkholderia sp. Strain PML1(12), an Ectomycorrhizosphere-Inhabiting Bacterium with Effective Mineral-Weathering Ability.</title>
        <authorList>
            <person name="Uroz S."/>
            <person name="Oger P."/>
        </authorList>
    </citation>
    <scope>NUCLEOTIDE SEQUENCE [LARGE SCALE GENOMIC DNA]</scope>
    <source>
        <strain evidence="3">PML1(12)</strain>
    </source>
</reference>
<keyword evidence="3" id="KW-1185">Reference proteome</keyword>
<dbReference type="InterPro" id="IPR050259">
    <property type="entry name" value="SDR"/>
</dbReference>